<keyword evidence="1" id="KW-0812">Transmembrane</keyword>
<feature type="transmembrane region" description="Helical" evidence="1">
    <location>
        <begin position="7"/>
        <end position="26"/>
    </location>
</feature>
<proteinExistence type="predicted"/>
<evidence type="ECO:0000256" key="1">
    <source>
        <dbReference type="SAM" id="Phobius"/>
    </source>
</evidence>
<keyword evidence="1" id="KW-1133">Transmembrane helix</keyword>
<sequence>MVQPRRASWGTVVAGLCIALTGVLLIDPEGWSLWISIVQILIGAAITADGVRHLIRRRRLLGEGRATDG</sequence>
<name>A0ABP6RIY4_9MICC</name>
<comment type="caution">
    <text evidence="2">The sequence shown here is derived from an EMBL/GenBank/DDBJ whole genome shotgun (WGS) entry which is preliminary data.</text>
</comment>
<organism evidence="2 3">
    <name type="scientific">Nesterenkonia halobia</name>
    <dbReference type="NCBI Taxonomy" id="37922"/>
    <lineage>
        <taxon>Bacteria</taxon>
        <taxon>Bacillati</taxon>
        <taxon>Actinomycetota</taxon>
        <taxon>Actinomycetes</taxon>
        <taxon>Micrococcales</taxon>
        <taxon>Micrococcaceae</taxon>
        <taxon>Nesterenkonia</taxon>
    </lineage>
</organism>
<accession>A0ABP6RIY4</accession>
<feature type="transmembrane region" description="Helical" evidence="1">
    <location>
        <begin position="32"/>
        <end position="51"/>
    </location>
</feature>
<evidence type="ECO:0000313" key="3">
    <source>
        <dbReference type="Proteomes" id="UP001501736"/>
    </source>
</evidence>
<keyword evidence="3" id="KW-1185">Reference proteome</keyword>
<keyword evidence="1" id="KW-0472">Membrane</keyword>
<dbReference type="Proteomes" id="UP001501736">
    <property type="component" value="Unassembled WGS sequence"/>
</dbReference>
<dbReference type="EMBL" id="BAAAYG010000016">
    <property type="protein sequence ID" value="GAA3288268.1"/>
    <property type="molecule type" value="Genomic_DNA"/>
</dbReference>
<evidence type="ECO:0000313" key="2">
    <source>
        <dbReference type="EMBL" id="GAA3288268.1"/>
    </source>
</evidence>
<reference evidence="3" key="1">
    <citation type="journal article" date="2019" name="Int. J. Syst. Evol. Microbiol.">
        <title>The Global Catalogue of Microorganisms (GCM) 10K type strain sequencing project: providing services to taxonomists for standard genome sequencing and annotation.</title>
        <authorList>
            <consortium name="The Broad Institute Genomics Platform"/>
            <consortium name="The Broad Institute Genome Sequencing Center for Infectious Disease"/>
            <person name="Wu L."/>
            <person name="Ma J."/>
        </authorList>
    </citation>
    <scope>NUCLEOTIDE SEQUENCE [LARGE SCALE GENOMIC DNA]</scope>
    <source>
        <strain evidence="3">JCM 11483</strain>
    </source>
</reference>
<protein>
    <submittedName>
        <fullName evidence="2">Uncharacterized protein</fullName>
    </submittedName>
</protein>
<gene>
    <name evidence="2" type="ORF">GCM10020260_26490</name>
</gene>